<dbReference type="Proteomes" id="UP000789702">
    <property type="component" value="Unassembled WGS sequence"/>
</dbReference>
<organism evidence="1 2">
    <name type="scientific">Dentiscutata heterogama</name>
    <dbReference type="NCBI Taxonomy" id="1316150"/>
    <lineage>
        <taxon>Eukaryota</taxon>
        <taxon>Fungi</taxon>
        <taxon>Fungi incertae sedis</taxon>
        <taxon>Mucoromycota</taxon>
        <taxon>Glomeromycotina</taxon>
        <taxon>Glomeromycetes</taxon>
        <taxon>Diversisporales</taxon>
        <taxon>Gigasporaceae</taxon>
        <taxon>Dentiscutata</taxon>
    </lineage>
</organism>
<name>A0ACA9QUR5_9GLOM</name>
<accession>A0ACA9QUR5</accession>
<dbReference type="EMBL" id="CAJVPU010053437">
    <property type="protein sequence ID" value="CAG8765138.1"/>
    <property type="molecule type" value="Genomic_DNA"/>
</dbReference>
<evidence type="ECO:0000313" key="1">
    <source>
        <dbReference type="EMBL" id="CAG8765138.1"/>
    </source>
</evidence>
<protein>
    <submittedName>
        <fullName evidence="1">12495_t:CDS:1</fullName>
    </submittedName>
</protein>
<evidence type="ECO:0000313" key="2">
    <source>
        <dbReference type="Proteomes" id="UP000789702"/>
    </source>
</evidence>
<sequence length="121" mass="13508">GNPWPTIILEVVSFETFEHIKDKIKNFWLGPNRCEDVIVLDWAIGITNSAIKIDNLCVCLKFCRRTTLQLNKNATTFDPIQEIEFGTDDANGKASSSQISAPGIAIDLYEANFDAMIKIDS</sequence>
<feature type="non-terminal residue" evidence="1">
    <location>
        <position position="121"/>
    </location>
</feature>
<gene>
    <name evidence="1" type="ORF">DHETER_LOCUS15518</name>
</gene>
<comment type="caution">
    <text evidence="1">The sequence shown here is derived from an EMBL/GenBank/DDBJ whole genome shotgun (WGS) entry which is preliminary data.</text>
</comment>
<reference evidence="1" key="1">
    <citation type="submission" date="2021-06" db="EMBL/GenBank/DDBJ databases">
        <authorList>
            <person name="Kallberg Y."/>
            <person name="Tangrot J."/>
            <person name="Rosling A."/>
        </authorList>
    </citation>
    <scope>NUCLEOTIDE SEQUENCE</scope>
    <source>
        <strain evidence="1">IL203A</strain>
    </source>
</reference>
<proteinExistence type="predicted"/>
<keyword evidence="2" id="KW-1185">Reference proteome</keyword>
<feature type="non-terminal residue" evidence="1">
    <location>
        <position position="1"/>
    </location>
</feature>